<dbReference type="Proteomes" id="UP000008963">
    <property type="component" value="Chromosome"/>
</dbReference>
<dbReference type="HOGENOM" id="CLU_2301909_0_0_7"/>
<dbReference type="RefSeq" id="WP_014243524.1">
    <property type="nucleotide sequence ID" value="NC_016620.1"/>
</dbReference>
<accession>E1WX38</accession>
<protein>
    <submittedName>
        <fullName evidence="1">Uncharacterized protein</fullName>
    </submittedName>
</protein>
<keyword evidence="2" id="KW-1185">Reference proteome</keyword>
<dbReference type="AlphaFoldDB" id="E1WX38"/>
<dbReference type="STRING" id="862908.BMS_0844"/>
<dbReference type="KEGG" id="bmx:BMS_0844"/>
<organism evidence="1 2">
    <name type="scientific">Halobacteriovorax marinus (strain ATCC BAA-682 / DSM 15412 / SJ)</name>
    <name type="common">Bacteriovorax marinus</name>
    <dbReference type="NCBI Taxonomy" id="862908"/>
    <lineage>
        <taxon>Bacteria</taxon>
        <taxon>Pseudomonadati</taxon>
        <taxon>Bdellovibrionota</taxon>
        <taxon>Bacteriovoracia</taxon>
        <taxon>Bacteriovoracales</taxon>
        <taxon>Halobacteriovoraceae</taxon>
        <taxon>Halobacteriovorax</taxon>
    </lineage>
</organism>
<name>E1WX38_HALMS</name>
<dbReference type="PATRIC" id="fig|862908.3.peg.806"/>
<dbReference type="EMBL" id="FQ312005">
    <property type="protein sequence ID" value="CBW25739.1"/>
    <property type="molecule type" value="Genomic_DNA"/>
</dbReference>
<sequence length="100" mass="12055">MYESTRRYRKNDWWDLVVVIDQVLEKDKSFESFYYIVDELKWRIVDSVSEGGNFKIRSKAKEIKKRYEDTCEEIETLSETQKCDIDALFDFILSSKNDSF</sequence>
<reference evidence="2" key="1">
    <citation type="journal article" date="2013" name="ISME J.">
        <title>A small predatory core genome in the divergent marine Bacteriovorax marinus SJ and the terrestrial Bdellovibrio bacteriovorus.</title>
        <authorList>
            <person name="Crossman L.C."/>
            <person name="Chen H."/>
            <person name="Cerdeno-Tarraga A.M."/>
            <person name="Brooks K."/>
            <person name="Quail M.A."/>
            <person name="Pineiro S.A."/>
            <person name="Hobley L."/>
            <person name="Sockett R.E."/>
            <person name="Bentley S.D."/>
            <person name="Parkhill J."/>
            <person name="Williams H.N."/>
            <person name="Stine O.C."/>
        </authorList>
    </citation>
    <scope>NUCLEOTIDE SEQUENCE [LARGE SCALE GENOMIC DNA]</scope>
    <source>
        <strain evidence="2">ATCC BAA-682 / DSM 15412 / SJ</strain>
    </source>
</reference>
<evidence type="ECO:0000313" key="2">
    <source>
        <dbReference type="Proteomes" id="UP000008963"/>
    </source>
</evidence>
<gene>
    <name evidence="1" type="ordered locus">BMS_0844</name>
</gene>
<evidence type="ECO:0000313" key="1">
    <source>
        <dbReference type="EMBL" id="CBW25739.1"/>
    </source>
</evidence>
<proteinExistence type="predicted"/>
<dbReference type="OrthoDB" id="5295569at2"/>